<evidence type="ECO:0000259" key="11">
    <source>
        <dbReference type="Pfam" id="PF08264"/>
    </source>
</evidence>
<dbReference type="SUPFAM" id="SSF47323">
    <property type="entry name" value="Anticodon-binding domain of a subclass of class I aminoacyl-tRNA synthetases"/>
    <property type="match status" value="1"/>
</dbReference>
<dbReference type="PRINTS" id="PR00984">
    <property type="entry name" value="TRNASYNTHILE"/>
</dbReference>
<dbReference type="GO" id="GO:0002161">
    <property type="term" value="F:aminoacyl-tRNA deacylase activity"/>
    <property type="evidence" value="ECO:0007669"/>
    <property type="project" value="InterPro"/>
</dbReference>
<dbReference type="CDD" id="cd07961">
    <property type="entry name" value="Anticodon_Ia_Ile_ABEc"/>
    <property type="match status" value="1"/>
</dbReference>
<keyword evidence="5" id="KW-0648">Protein biosynthesis</keyword>
<dbReference type="Pfam" id="PF00133">
    <property type="entry name" value="tRNA-synt_1"/>
    <property type="match status" value="1"/>
</dbReference>
<reference evidence="13" key="1">
    <citation type="submission" date="2017-06" db="EMBL/GenBank/DDBJ databases">
        <title>Genome analysis of Fimbriiglobus ruber SP5, the first member of the order Planctomycetales with confirmed chitinolytic capability.</title>
        <authorList>
            <person name="Ravin N.V."/>
            <person name="Rakitin A.L."/>
            <person name="Ivanova A.A."/>
            <person name="Beletsky A.V."/>
            <person name="Kulichevskaya I.S."/>
            <person name="Mardanov A.V."/>
            <person name="Dedysh S.N."/>
        </authorList>
    </citation>
    <scope>NUCLEOTIDE SEQUENCE [LARGE SCALE GENOMIC DNA]</scope>
    <source>
        <strain evidence="13">SP5</strain>
    </source>
</reference>
<dbReference type="InterPro" id="IPR033709">
    <property type="entry name" value="Anticodon_Ile_ABEc"/>
</dbReference>
<keyword evidence="2" id="KW-0436">Ligase</keyword>
<dbReference type="SUPFAM" id="SSF52374">
    <property type="entry name" value="Nucleotidylyl transferase"/>
    <property type="match status" value="1"/>
</dbReference>
<dbReference type="Gene3D" id="1.10.730.10">
    <property type="entry name" value="Isoleucyl-tRNA Synthetase, Domain 1"/>
    <property type="match status" value="1"/>
</dbReference>
<dbReference type="Pfam" id="PF08264">
    <property type="entry name" value="Anticodon_1"/>
    <property type="match status" value="1"/>
</dbReference>
<dbReference type="PANTHER" id="PTHR42780:SF1">
    <property type="entry name" value="ISOLEUCINE--TRNA LIGASE, CYTOPLASMIC"/>
    <property type="match status" value="1"/>
</dbReference>
<dbReference type="AlphaFoldDB" id="A0A225DAR6"/>
<evidence type="ECO:0000256" key="1">
    <source>
        <dbReference type="ARBA" id="ARBA00013165"/>
    </source>
</evidence>
<name>A0A225DAR6_9BACT</name>
<evidence type="ECO:0000256" key="5">
    <source>
        <dbReference type="ARBA" id="ARBA00022917"/>
    </source>
</evidence>
<dbReference type="Proteomes" id="UP000214646">
    <property type="component" value="Unassembled WGS sequence"/>
</dbReference>
<dbReference type="GO" id="GO:0006428">
    <property type="term" value="P:isoleucyl-tRNA aminoacylation"/>
    <property type="evidence" value="ECO:0007669"/>
    <property type="project" value="InterPro"/>
</dbReference>
<evidence type="ECO:0000256" key="2">
    <source>
        <dbReference type="ARBA" id="ARBA00022598"/>
    </source>
</evidence>
<comment type="catalytic activity">
    <reaction evidence="8">
        <text>tRNA(Ile) + L-isoleucine + ATP = L-isoleucyl-tRNA(Ile) + AMP + diphosphate</text>
        <dbReference type="Rhea" id="RHEA:11060"/>
        <dbReference type="Rhea" id="RHEA-COMP:9666"/>
        <dbReference type="Rhea" id="RHEA-COMP:9695"/>
        <dbReference type="ChEBI" id="CHEBI:30616"/>
        <dbReference type="ChEBI" id="CHEBI:33019"/>
        <dbReference type="ChEBI" id="CHEBI:58045"/>
        <dbReference type="ChEBI" id="CHEBI:78442"/>
        <dbReference type="ChEBI" id="CHEBI:78528"/>
        <dbReference type="ChEBI" id="CHEBI:456215"/>
        <dbReference type="EC" id="6.1.1.5"/>
    </reaction>
</comment>
<evidence type="ECO:0000259" key="10">
    <source>
        <dbReference type="Pfam" id="PF00133"/>
    </source>
</evidence>
<keyword evidence="6 12" id="KW-0030">Aminoacyl-tRNA synthetase</keyword>
<sequence>MSEVAKPQAVRPFEKVETQNVDFPAFERAILDFWQRADIFGKRRKLNAGKKKWSFLDGPITANNPMGVHHAWGRTYKDAYNRYFAMTGHELRYQNGFDCQGLWVEVEVEKELGLKSKRDIENLVPGDREASVAKFVQLCKDRVDKFARVQTEQSVRLGYWMDWDRTDADWAKPVDERKSYFTMSRENNYTIWSFLQKCHHKGLIYRGYDVMPWCGRCGVGISEQEMKEGYKNVEHRAVFVKFPLKDRPGENLLVWTTTPWTLTSNVGAAVNPELTYLQVKLKGELYYVAKGAFKLNRMESGGGDGEDDEPTAKKGKRDWIDGVPHLSSIEQHFKSKAGKDGYEVVGEVKGEEMLGWEYVGPFDDLPAQQHQYGYPPAAARVVKDRGWSPARTAAESHRVINGGKDVTESEGTGIVHSAPGCGQIDFVWGKESGLPPVAPIDDAGCFVEGFGSLTGLNAADPTTADRVFELLKANDRLFVTERYVHRYPHCWRCKTELLYRLVDEWFINMGPRNTEEGFRGAIMKVAAQVTFLPESLNGRARERDWLWNMGDWMISKKRYWGLALPIWVDEATGDFEVIGSFEELKARAVEGWEEFDGHSPHRPYLDKVKIRNPKTGNLMSRVPDVGNPWLDAGIVAFSTMKYNTDRAYWREWYPADFITESFPGQFRNWFYALLALSTMMGEGEPPFKTLLGHGLVKDQYAQAMSKSMGNSIEFVAAADEGGSLTDAKGKRTSFAAIGADVMRWLYSRHDPAKNLNFGPEPANEVRAKFIIKLWNCYAFFANYARLDGFDPTAAKVPVAERADIDRWIVSDLQGLITTARTAFEKFDVMSFCLEAERFVDDRLSNWYVRRNRDRFWSKNTELDDAGRKDKLAAYQTMYEVLTTLCKLFSPVVPFLSEVIWQNLRTPADAESVHLCDYPTADPGQVDADLSADMDALLDLVTLGGAARNAAKTRGRQPLAELRVSPGSDAEKRAVERFADQLREELNVKAVTLHDKTTGPMLRVVARLNKKTANAKLGAKGKEAEALLTTLDGAKVNEEMRKTGVIVLTGVELQPADIAIEFVAPEGWIGVADKNTQVMLDTRITPELKAEGLARDIVRFVQDARKDAGLDVADKIALYLSTESDALQKAMTAHRSPIAAETQAIEWCATPPADAHAANVKVDGHALAIALRKV</sequence>
<keyword evidence="4" id="KW-0067">ATP-binding</keyword>
<dbReference type="InterPro" id="IPR002301">
    <property type="entry name" value="Ile-tRNA-ligase"/>
</dbReference>
<evidence type="ECO:0000313" key="12">
    <source>
        <dbReference type="EMBL" id="OWK38651.1"/>
    </source>
</evidence>
<feature type="domain" description="Methionyl/Valyl/Leucyl/Isoleucyl-tRNA synthetase anticodon-binding" evidence="11">
    <location>
        <begin position="805"/>
        <end position="958"/>
    </location>
</feature>
<evidence type="ECO:0000256" key="8">
    <source>
        <dbReference type="ARBA" id="ARBA00048359"/>
    </source>
</evidence>
<evidence type="ECO:0000256" key="7">
    <source>
        <dbReference type="ARBA" id="ARBA00025217"/>
    </source>
</evidence>
<comment type="caution">
    <text evidence="12">The sequence shown here is derived from an EMBL/GenBank/DDBJ whole genome shotgun (WGS) entry which is preliminary data.</text>
</comment>
<dbReference type="EMBL" id="NIDE01000014">
    <property type="protein sequence ID" value="OWK38651.1"/>
    <property type="molecule type" value="Genomic_DNA"/>
</dbReference>
<dbReference type="GO" id="GO:0000049">
    <property type="term" value="F:tRNA binding"/>
    <property type="evidence" value="ECO:0007669"/>
    <property type="project" value="InterPro"/>
</dbReference>
<feature type="domain" description="Aminoacyl-tRNA synthetase class Ia" evidence="10">
    <location>
        <begin position="30"/>
        <end position="756"/>
    </location>
</feature>
<dbReference type="Gene3D" id="3.90.740.10">
    <property type="entry name" value="Valyl/Leucyl/Isoleucyl-tRNA synthetase, editing domain"/>
    <property type="match status" value="1"/>
</dbReference>
<evidence type="ECO:0000313" key="13">
    <source>
        <dbReference type="Proteomes" id="UP000214646"/>
    </source>
</evidence>
<dbReference type="Gene3D" id="3.40.50.620">
    <property type="entry name" value="HUPs"/>
    <property type="match status" value="2"/>
</dbReference>
<dbReference type="InterPro" id="IPR009008">
    <property type="entry name" value="Val/Leu/Ile-tRNA-synth_edit"/>
</dbReference>
<dbReference type="Pfam" id="PF19302">
    <property type="entry name" value="DUF5915"/>
    <property type="match status" value="1"/>
</dbReference>
<evidence type="ECO:0000256" key="3">
    <source>
        <dbReference type="ARBA" id="ARBA00022741"/>
    </source>
</evidence>
<comment type="function">
    <text evidence="7">Catalyzes the attachment of isoleucine to tRNA(Ile). As IleRS can inadvertently accommodate and process structurally similar amino acids such as valine, to avoid such errors it has two additional distinct tRNA(Ile)-dependent editing activities. One activity is designated as 'pretransfer' editing and involves the hydrolysis of activated Val-AMP. The other activity is designated 'posttransfer' editing and involves deacylation of mischarged Val-tRNA(Ile).</text>
</comment>
<protein>
    <recommendedName>
        <fullName evidence="1">isoleucine--tRNA ligase</fullName>
        <ecNumber evidence="1">6.1.1.5</ecNumber>
    </recommendedName>
</protein>
<keyword evidence="3" id="KW-0547">Nucleotide-binding</keyword>
<dbReference type="InterPro" id="IPR023586">
    <property type="entry name" value="Ile-tRNA-ligase_type2"/>
</dbReference>
<dbReference type="RefSeq" id="WP_088258398.1">
    <property type="nucleotide sequence ID" value="NZ_NIDE01000014.1"/>
</dbReference>
<dbReference type="GO" id="GO:0004822">
    <property type="term" value="F:isoleucine-tRNA ligase activity"/>
    <property type="evidence" value="ECO:0007669"/>
    <property type="project" value="UniProtKB-EC"/>
</dbReference>
<dbReference type="PANTHER" id="PTHR42780">
    <property type="entry name" value="SOLEUCYL-TRNA SYNTHETASE"/>
    <property type="match status" value="1"/>
</dbReference>
<evidence type="ECO:0000256" key="4">
    <source>
        <dbReference type="ARBA" id="ARBA00022840"/>
    </source>
</evidence>
<dbReference type="EC" id="6.1.1.5" evidence="1"/>
<proteinExistence type="predicted"/>
<organism evidence="12 13">
    <name type="scientific">Fimbriiglobus ruber</name>
    <dbReference type="NCBI Taxonomy" id="1908690"/>
    <lineage>
        <taxon>Bacteria</taxon>
        <taxon>Pseudomonadati</taxon>
        <taxon>Planctomycetota</taxon>
        <taxon>Planctomycetia</taxon>
        <taxon>Gemmatales</taxon>
        <taxon>Gemmataceae</taxon>
        <taxon>Fimbriiglobus</taxon>
    </lineage>
</organism>
<dbReference type="OrthoDB" id="9810365at2"/>
<keyword evidence="13" id="KW-1185">Reference proteome</keyword>
<dbReference type="InterPro" id="IPR002300">
    <property type="entry name" value="aa-tRNA-synth_Ia"/>
</dbReference>
<feature type="region of interest" description="Disordered" evidence="9">
    <location>
        <begin position="298"/>
        <end position="319"/>
    </location>
</feature>
<dbReference type="InterPro" id="IPR009080">
    <property type="entry name" value="tRNAsynth_Ia_anticodon-bd"/>
</dbReference>
<dbReference type="GO" id="GO:0005524">
    <property type="term" value="F:ATP binding"/>
    <property type="evidence" value="ECO:0007669"/>
    <property type="project" value="UniProtKB-KW"/>
</dbReference>
<gene>
    <name evidence="12" type="ORF">FRUB_07771</name>
</gene>
<evidence type="ECO:0000256" key="6">
    <source>
        <dbReference type="ARBA" id="ARBA00023146"/>
    </source>
</evidence>
<dbReference type="InterPro" id="IPR014729">
    <property type="entry name" value="Rossmann-like_a/b/a_fold"/>
</dbReference>
<dbReference type="InterPro" id="IPR013155">
    <property type="entry name" value="M/V/L/I-tRNA-synth_anticd-bd"/>
</dbReference>
<accession>A0A225DAR6</accession>
<evidence type="ECO:0000256" key="9">
    <source>
        <dbReference type="SAM" id="MobiDB-lite"/>
    </source>
</evidence>
<dbReference type="SUPFAM" id="SSF50677">
    <property type="entry name" value="ValRS/IleRS/LeuRS editing domain"/>
    <property type="match status" value="1"/>
</dbReference>